<organism evidence="1 2">
    <name type="scientific">Heterocephalus glaber</name>
    <name type="common">Naked mole rat</name>
    <dbReference type="NCBI Taxonomy" id="10181"/>
    <lineage>
        <taxon>Eukaryota</taxon>
        <taxon>Metazoa</taxon>
        <taxon>Chordata</taxon>
        <taxon>Craniata</taxon>
        <taxon>Vertebrata</taxon>
        <taxon>Euteleostomi</taxon>
        <taxon>Mammalia</taxon>
        <taxon>Eutheria</taxon>
        <taxon>Euarchontoglires</taxon>
        <taxon>Glires</taxon>
        <taxon>Rodentia</taxon>
        <taxon>Hystricomorpha</taxon>
        <taxon>Bathyergidae</taxon>
        <taxon>Heterocephalus</taxon>
    </lineage>
</organism>
<dbReference type="InterPro" id="IPR016135">
    <property type="entry name" value="UBQ-conjugating_enzyme/RWD"/>
</dbReference>
<evidence type="ECO:0000313" key="1">
    <source>
        <dbReference type="EMBL" id="EHB03019.1"/>
    </source>
</evidence>
<protein>
    <submittedName>
        <fullName evidence="1">RWD domain-containing protein 2B</fullName>
    </submittedName>
</protein>
<gene>
    <name evidence="1" type="ORF">GW7_00166</name>
</gene>
<evidence type="ECO:0000313" key="2">
    <source>
        <dbReference type="Proteomes" id="UP000006813"/>
    </source>
</evidence>
<name>G5B158_HETGA</name>
<dbReference type="Proteomes" id="UP000006813">
    <property type="component" value="Unassembled WGS sequence"/>
</dbReference>
<dbReference type="EMBL" id="JH167921">
    <property type="protein sequence ID" value="EHB03019.1"/>
    <property type="molecule type" value="Genomic_DNA"/>
</dbReference>
<dbReference type="InParanoid" id="G5B158"/>
<dbReference type="STRING" id="10181.G5B158"/>
<accession>G5B158</accession>
<sequence length="59" mass="6971">MTAIEQADAQLFELYLLASMFPDEKELIVNDQLALSELKDYIEKQKWRSDLRKFPLQPV</sequence>
<dbReference type="AlphaFoldDB" id="G5B158"/>
<dbReference type="SUPFAM" id="SSF54495">
    <property type="entry name" value="UBC-like"/>
    <property type="match status" value="1"/>
</dbReference>
<reference evidence="1 2" key="1">
    <citation type="journal article" date="2011" name="Nature">
        <title>Genome sequencing reveals insights into physiology and longevity of the naked mole rat.</title>
        <authorList>
            <person name="Kim E.B."/>
            <person name="Fang X."/>
            <person name="Fushan A.A."/>
            <person name="Huang Z."/>
            <person name="Lobanov A.V."/>
            <person name="Han L."/>
            <person name="Marino S.M."/>
            <person name="Sun X."/>
            <person name="Turanov A.A."/>
            <person name="Yang P."/>
            <person name="Yim S.H."/>
            <person name="Zhao X."/>
            <person name="Kasaikina M.V."/>
            <person name="Stoletzki N."/>
            <person name="Peng C."/>
            <person name="Polak P."/>
            <person name="Xiong Z."/>
            <person name="Kiezun A."/>
            <person name="Zhu Y."/>
            <person name="Chen Y."/>
            <person name="Kryukov G.V."/>
            <person name="Zhang Q."/>
            <person name="Peshkin L."/>
            <person name="Yang L."/>
            <person name="Bronson R.T."/>
            <person name="Buffenstein R."/>
            <person name="Wang B."/>
            <person name="Han C."/>
            <person name="Li Q."/>
            <person name="Chen L."/>
            <person name="Zhao W."/>
            <person name="Sunyaev S.R."/>
            <person name="Park T.J."/>
            <person name="Zhang G."/>
            <person name="Wang J."/>
            <person name="Gladyshev V.N."/>
        </authorList>
    </citation>
    <scope>NUCLEOTIDE SEQUENCE [LARGE SCALE GENOMIC DNA]</scope>
</reference>
<dbReference type="Gene3D" id="3.10.110.10">
    <property type="entry name" value="Ubiquitin Conjugating Enzyme"/>
    <property type="match status" value="1"/>
</dbReference>
<proteinExistence type="predicted"/>